<name>A0A835QV62_VANPL</name>
<dbReference type="EMBL" id="JADCNM010000006">
    <property type="protein sequence ID" value="KAG0477721.1"/>
    <property type="molecule type" value="Genomic_DNA"/>
</dbReference>
<gene>
    <name evidence="1" type="ORF">HPP92_012440</name>
</gene>
<reference evidence="1 2" key="1">
    <citation type="journal article" date="2020" name="Nat. Food">
        <title>A phased Vanilla planifolia genome enables genetic improvement of flavour and production.</title>
        <authorList>
            <person name="Hasing T."/>
            <person name="Tang H."/>
            <person name="Brym M."/>
            <person name="Khazi F."/>
            <person name="Huang T."/>
            <person name="Chambers A.H."/>
        </authorList>
    </citation>
    <scope>NUCLEOTIDE SEQUENCE [LARGE SCALE GENOMIC DNA]</scope>
    <source>
        <tissue evidence="1">Leaf</tissue>
    </source>
</reference>
<dbReference type="AlphaFoldDB" id="A0A835QV62"/>
<sequence length="112" mass="12793">MTDSTRFSFIEISDSVYKSRFAGFFVADWSVKAERVEWNRKQTPTDEIVVLYKSLKSVLLEPGSRLVGLEASGKIHDKLAVLELNDGLGQRWAPPPPRMWILADESKRPKQE</sequence>
<evidence type="ECO:0000313" key="1">
    <source>
        <dbReference type="EMBL" id="KAG0477721.1"/>
    </source>
</evidence>
<evidence type="ECO:0000313" key="2">
    <source>
        <dbReference type="Proteomes" id="UP000639772"/>
    </source>
</evidence>
<proteinExistence type="predicted"/>
<organism evidence="1 2">
    <name type="scientific">Vanilla planifolia</name>
    <name type="common">Vanilla</name>
    <dbReference type="NCBI Taxonomy" id="51239"/>
    <lineage>
        <taxon>Eukaryota</taxon>
        <taxon>Viridiplantae</taxon>
        <taxon>Streptophyta</taxon>
        <taxon>Embryophyta</taxon>
        <taxon>Tracheophyta</taxon>
        <taxon>Spermatophyta</taxon>
        <taxon>Magnoliopsida</taxon>
        <taxon>Liliopsida</taxon>
        <taxon>Asparagales</taxon>
        <taxon>Orchidaceae</taxon>
        <taxon>Vanilloideae</taxon>
        <taxon>Vanilleae</taxon>
        <taxon>Vanilla</taxon>
    </lineage>
</organism>
<comment type="caution">
    <text evidence="1">The sequence shown here is derived from an EMBL/GenBank/DDBJ whole genome shotgun (WGS) entry which is preliminary data.</text>
</comment>
<protein>
    <submittedName>
        <fullName evidence="1">Uncharacterized protein</fullName>
    </submittedName>
</protein>
<accession>A0A835QV62</accession>
<dbReference type="Proteomes" id="UP000639772">
    <property type="component" value="Chromosome 6"/>
</dbReference>